<proteinExistence type="predicted"/>
<feature type="domain" description="Beta-lactamase-related" evidence="2">
    <location>
        <begin position="91"/>
        <end position="497"/>
    </location>
</feature>
<dbReference type="AlphaFoldDB" id="A0A1Y2G041"/>
<dbReference type="EMBL" id="MCGR01000005">
    <property type="protein sequence ID" value="ORY89764.1"/>
    <property type="molecule type" value="Genomic_DNA"/>
</dbReference>
<sequence>MPDSDFFKRVQSASSLSSMSASGSGASPTRPSLAPSSSSSRTTLKMTLDAAFPIASGSGSASGSRGGAASSAPGSPTKRKVYGDRSNKLKTLLSELVSQGTAPGLVAVAFDRAGIFASAAAGNKDSTSTSQPMTVDSIFWLASASKAAVSFVTLQLAEKHQIDLDSHEQLVKVVPELGKGWEGSQVWQIFDGKNEKGDWKFKEAKEGITLRHILTHTTGHCVAFTNEEAFWLHNEQEKKAPGSFFSGSFDLVNVPRSFESGTQWSYGTTVEYLALFISRLHGTSVRQAFRDLLLDPLHIEADTLDLFRTPEMDAKIVHLSSRGSTSGTFSPLPFPLDTPQYEGEALKGHAPFMQGPLWGTLPSYSKFLQAFLHRSAPSSTEKPLLSLELWEQASRDDLAISSLEVPQGPMVTSKNKAMAGDLDYWVKYKSEDGKKGLGWSLLQATVLRDESSTGLKAGTLSWSGVANTYYFVDIEQGLGGIISSQFLPWAAPAMLNARDAFARWVVENAPSKSW</sequence>
<dbReference type="InterPro" id="IPR050789">
    <property type="entry name" value="Diverse_Enzym_Activities"/>
</dbReference>
<feature type="compositionally biased region" description="Low complexity" evidence="1">
    <location>
        <begin position="12"/>
        <end position="42"/>
    </location>
</feature>
<dbReference type="PANTHER" id="PTHR43283">
    <property type="entry name" value="BETA-LACTAMASE-RELATED"/>
    <property type="match status" value="1"/>
</dbReference>
<dbReference type="Pfam" id="PF00144">
    <property type="entry name" value="Beta-lactamase"/>
    <property type="match status" value="1"/>
</dbReference>
<evidence type="ECO:0000256" key="1">
    <source>
        <dbReference type="SAM" id="MobiDB-lite"/>
    </source>
</evidence>
<feature type="region of interest" description="Disordered" evidence="1">
    <location>
        <begin position="56"/>
        <end position="82"/>
    </location>
</feature>
<keyword evidence="4" id="KW-1185">Reference proteome</keyword>
<evidence type="ECO:0000313" key="4">
    <source>
        <dbReference type="Proteomes" id="UP000193467"/>
    </source>
</evidence>
<dbReference type="InterPro" id="IPR001466">
    <property type="entry name" value="Beta-lactam-related"/>
</dbReference>
<protein>
    <submittedName>
        <fullName evidence="3">Beta-lactamase/transpeptidase-like protein</fullName>
    </submittedName>
</protein>
<reference evidence="3 4" key="1">
    <citation type="submission" date="2016-07" db="EMBL/GenBank/DDBJ databases">
        <title>Pervasive Adenine N6-methylation of Active Genes in Fungi.</title>
        <authorList>
            <consortium name="DOE Joint Genome Institute"/>
            <person name="Mondo S.J."/>
            <person name="Dannebaum R.O."/>
            <person name="Kuo R.C."/>
            <person name="Labutti K."/>
            <person name="Haridas S."/>
            <person name="Kuo A."/>
            <person name="Salamov A."/>
            <person name="Ahrendt S.R."/>
            <person name="Lipzen A."/>
            <person name="Sullivan W."/>
            <person name="Andreopoulos W.B."/>
            <person name="Clum A."/>
            <person name="Lindquist E."/>
            <person name="Daum C."/>
            <person name="Ramamoorthy G.K."/>
            <person name="Gryganskyi A."/>
            <person name="Culley D."/>
            <person name="Magnuson J.K."/>
            <person name="James T.Y."/>
            <person name="O'Malley M.A."/>
            <person name="Stajich J.E."/>
            <person name="Spatafora J.W."/>
            <person name="Visel A."/>
            <person name="Grigoriev I.V."/>
        </authorList>
    </citation>
    <scope>NUCLEOTIDE SEQUENCE [LARGE SCALE GENOMIC DNA]</scope>
    <source>
        <strain evidence="3 4">62-1032</strain>
    </source>
</reference>
<dbReference type="SUPFAM" id="SSF56601">
    <property type="entry name" value="beta-lactamase/transpeptidase-like"/>
    <property type="match status" value="1"/>
</dbReference>
<feature type="compositionally biased region" description="Low complexity" evidence="1">
    <location>
        <begin position="56"/>
        <end position="76"/>
    </location>
</feature>
<dbReference type="Proteomes" id="UP000193467">
    <property type="component" value="Unassembled WGS sequence"/>
</dbReference>
<dbReference type="InParanoid" id="A0A1Y2G041"/>
<dbReference type="InterPro" id="IPR012338">
    <property type="entry name" value="Beta-lactam/transpept-like"/>
</dbReference>
<organism evidence="3 4">
    <name type="scientific">Leucosporidium creatinivorum</name>
    <dbReference type="NCBI Taxonomy" id="106004"/>
    <lineage>
        <taxon>Eukaryota</taxon>
        <taxon>Fungi</taxon>
        <taxon>Dikarya</taxon>
        <taxon>Basidiomycota</taxon>
        <taxon>Pucciniomycotina</taxon>
        <taxon>Microbotryomycetes</taxon>
        <taxon>Leucosporidiales</taxon>
        <taxon>Leucosporidium</taxon>
    </lineage>
</organism>
<name>A0A1Y2G041_9BASI</name>
<evidence type="ECO:0000259" key="2">
    <source>
        <dbReference type="Pfam" id="PF00144"/>
    </source>
</evidence>
<dbReference type="OrthoDB" id="428260at2759"/>
<comment type="caution">
    <text evidence="3">The sequence shown here is derived from an EMBL/GenBank/DDBJ whole genome shotgun (WGS) entry which is preliminary data.</text>
</comment>
<gene>
    <name evidence="3" type="ORF">BCR35DRAFT_329114</name>
</gene>
<dbReference type="STRING" id="106004.A0A1Y2G041"/>
<evidence type="ECO:0000313" key="3">
    <source>
        <dbReference type="EMBL" id="ORY89764.1"/>
    </source>
</evidence>
<dbReference type="PANTHER" id="PTHR43283:SF3">
    <property type="entry name" value="BETA-LACTAMASE FAMILY PROTEIN (AFU_ORTHOLOGUE AFUA_5G07500)"/>
    <property type="match status" value="1"/>
</dbReference>
<dbReference type="Gene3D" id="3.40.710.10">
    <property type="entry name" value="DD-peptidase/beta-lactamase superfamily"/>
    <property type="match status" value="1"/>
</dbReference>
<feature type="region of interest" description="Disordered" evidence="1">
    <location>
        <begin position="1"/>
        <end position="42"/>
    </location>
</feature>
<accession>A0A1Y2G041</accession>